<reference evidence="9" key="1">
    <citation type="submission" date="2009-11" db="EMBL/GenBank/DDBJ databases">
        <title>The complete chromosome 1 of Sphaerobacter thermophilus DSM 20745.</title>
        <authorList>
            <person name="Lucas S."/>
            <person name="Copeland A."/>
            <person name="Lapidus A."/>
            <person name="Glavina del Rio T."/>
            <person name="Dalin E."/>
            <person name="Tice H."/>
            <person name="Bruce D."/>
            <person name="Goodwin L."/>
            <person name="Pitluck S."/>
            <person name="Kyrpides N."/>
            <person name="Mavromatis K."/>
            <person name="Ivanova N."/>
            <person name="Mikhailova N."/>
            <person name="LaButti K.M."/>
            <person name="Clum A."/>
            <person name="Sun H.I."/>
            <person name="Brettin T."/>
            <person name="Detter J.C."/>
            <person name="Han C."/>
            <person name="Larimer F."/>
            <person name="Land M."/>
            <person name="Hauser L."/>
            <person name="Markowitz V."/>
            <person name="Cheng J.F."/>
            <person name="Hugenholtz P."/>
            <person name="Woyke T."/>
            <person name="Wu D."/>
            <person name="Steenblock K."/>
            <person name="Schneider S."/>
            <person name="Pukall R."/>
            <person name="Goeker M."/>
            <person name="Klenk H.P."/>
            <person name="Eisen J.A."/>
        </authorList>
    </citation>
    <scope>NUCLEOTIDE SEQUENCE [LARGE SCALE GENOMIC DNA]</scope>
    <source>
        <strain evidence="9">ATCC 49802 / DSM 20745 / S 6022</strain>
    </source>
</reference>
<evidence type="ECO:0000313" key="9">
    <source>
        <dbReference type="Proteomes" id="UP000002027"/>
    </source>
</evidence>
<evidence type="ECO:0000256" key="5">
    <source>
        <dbReference type="ARBA" id="ARBA00023049"/>
    </source>
</evidence>
<dbReference type="PROSITE" id="PS01302">
    <property type="entry name" value="UPF0758"/>
    <property type="match status" value="1"/>
</dbReference>
<dbReference type="GO" id="GO:0006508">
    <property type="term" value="P:proteolysis"/>
    <property type="evidence" value="ECO:0007669"/>
    <property type="project" value="UniProtKB-KW"/>
</dbReference>
<dbReference type="Pfam" id="PF04002">
    <property type="entry name" value="RadC"/>
    <property type="match status" value="1"/>
</dbReference>
<dbReference type="FunCoup" id="D1C725">
    <property type="interactions" value="210"/>
</dbReference>
<dbReference type="STRING" id="479434.Sthe_0347"/>
<dbReference type="InterPro" id="IPR046778">
    <property type="entry name" value="UPF0758_N"/>
</dbReference>
<evidence type="ECO:0000256" key="6">
    <source>
        <dbReference type="RuleBase" id="RU003797"/>
    </source>
</evidence>
<evidence type="ECO:0000256" key="2">
    <source>
        <dbReference type="ARBA" id="ARBA00022723"/>
    </source>
</evidence>
<dbReference type="InParanoid" id="D1C725"/>
<dbReference type="Proteomes" id="UP000002027">
    <property type="component" value="Chromosome 1"/>
</dbReference>
<name>D1C725_SPHTD</name>
<evidence type="ECO:0000259" key="7">
    <source>
        <dbReference type="PROSITE" id="PS50249"/>
    </source>
</evidence>
<keyword evidence="9" id="KW-1185">Reference proteome</keyword>
<dbReference type="Gene3D" id="3.40.140.10">
    <property type="entry name" value="Cytidine Deaminase, domain 2"/>
    <property type="match status" value="1"/>
</dbReference>
<dbReference type="InterPro" id="IPR001405">
    <property type="entry name" value="UPF0758"/>
</dbReference>
<keyword evidence="1" id="KW-0645">Protease</keyword>
<dbReference type="InterPro" id="IPR010994">
    <property type="entry name" value="RuvA_2-like"/>
</dbReference>
<protein>
    <submittedName>
        <fullName evidence="8">DNA repair protein RadC</fullName>
    </submittedName>
</protein>
<dbReference type="InterPro" id="IPR020891">
    <property type="entry name" value="UPF0758_CS"/>
</dbReference>
<dbReference type="InterPro" id="IPR037518">
    <property type="entry name" value="MPN"/>
</dbReference>
<comment type="similarity">
    <text evidence="6">Belongs to the UPF0758 family.</text>
</comment>
<dbReference type="GO" id="GO:0046872">
    <property type="term" value="F:metal ion binding"/>
    <property type="evidence" value="ECO:0007669"/>
    <property type="project" value="UniProtKB-KW"/>
</dbReference>
<dbReference type="PROSITE" id="PS50249">
    <property type="entry name" value="MPN"/>
    <property type="match status" value="1"/>
</dbReference>
<dbReference type="PANTHER" id="PTHR30471:SF3">
    <property type="entry name" value="UPF0758 PROTEIN YEES-RELATED"/>
    <property type="match status" value="1"/>
</dbReference>
<gene>
    <name evidence="8" type="ordered locus">Sthe_0347</name>
</gene>
<keyword evidence="4" id="KW-0862">Zinc</keyword>
<keyword evidence="5" id="KW-0482">Metalloprotease</keyword>
<dbReference type="RefSeq" id="WP_012870834.1">
    <property type="nucleotide sequence ID" value="NC_013523.1"/>
</dbReference>
<dbReference type="AlphaFoldDB" id="D1C725"/>
<dbReference type="OrthoDB" id="9804482at2"/>
<dbReference type="HOGENOM" id="CLU_073529_0_2_0"/>
<dbReference type="NCBIfam" id="NF000642">
    <property type="entry name" value="PRK00024.1"/>
    <property type="match status" value="1"/>
</dbReference>
<evidence type="ECO:0000256" key="3">
    <source>
        <dbReference type="ARBA" id="ARBA00022801"/>
    </source>
</evidence>
<evidence type="ECO:0000256" key="1">
    <source>
        <dbReference type="ARBA" id="ARBA00022670"/>
    </source>
</evidence>
<dbReference type="SUPFAM" id="SSF47781">
    <property type="entry name" value="RuvA domain 2-like"/>
    <property type="match status" value="1"/>
</dbReference>
<evidence type="ECO:0000313" key="8">
    <source>
        <dbReference type="EMBL" id="ACZ37786.1"/>
    </source>
</evidence>
<dbReference type="InterPro" id="IPR025657">
    <property type="entry name" value="RadC_JAB"/>
</dbReference>
<organism evidence="8 9">
    <name type="scientific">Sphaerobacter thermophilus (strain ATCC 49802 / DSM 20745 / KCCM 41009 / NCIMB 13125 / S 6022)</name>
    <dbReference type="NCBI Taxonomy" id="479434"/>
    <lineage>
        <taxon>Bacteria</taxon>
        <taxon>Pseudomonadati</taxon>
        <taxon>Thermomicrobiota</taxon>
        <taxon>Thermomicrobia</taxon>
        <taxon>Sphaerobacterales</taxon>
        <taxon>Sphaerobacterineae</taxon>
        <taxon>Sphaerobacteraceae</taxon>
        <taxon>Sphaerobacter</taxon>
    </lineage>
</organism>
<sequence length="240" mass="26044">MGADSRATYHLTMREMPADERPREKLRLRGAAALTNAELLAIILNTGVRGATVLDVATRLLVEHDGLPGLARLDFEDLRRSHGIGEAKAAKLKAALELGRRLTVAQPEDRPRVQTPEDIYAVAGSDMGALDQEQLRVVVLDTKNRVLRTVTLYQGSVNSAQVRVAEVFRDAVRLNAPAIAILHNHPSGDPTPSAADVALTAQLVQAAQLLGIDLLDHLIVGHNQFRSLRRMGLGFPAQRG</sequence>
<dbReference type="PANTHER" id="PTHR30471">
    <property type="entry name" value="DNA REPAIR PROTEIN RADC"/>
    <property type="match status" value="1"/>
</dbReference>
<feature type="domain" description="MPN" evidence="7">
    <location>
        <begin position="112"/>
        <end position="234"/>
    </location>
</feature>
<dbReference type="GO" id="GO:0008237">
    <property type="term" value="F:metallopeptidase activity"/>
    <property type="evidence" value="ECO:0007669"/>
    <property type="project" value="UniProtKB-KW"/>
</dbReference>
<dbReference type="Pfam" id="PF20582">
    <property type="entry name" value="UPF0758_N"/>
    <property type="match status" value="1"/>
</dbReference>
<dbReference type="EMBL" id="CP001823">
    <property type="protein sequence ID" value="ACZ37786.1"/>
    <property type="molecule type" value="Genomic_DNA"/>
</dbReference>
<dbReference type="CDD" id="cd08071">
    <property type="entry name" value="MPN_DUF2466"/>
    <property type="match status" value="1"/>
</dbReference>
<keyword evidence="3" id="KW-0378">Hydrolase</keyword>
<dbReference type="KEGG" id="sti:Sthe_0347"/>
<accession>D1C725</accession>
<dbReference type="eggNOG" id="COG2003">
    <property type="taxonomic scope" value="Bacteria"/>
</dbReference>
<reference evidence="8 9" key="2">
    <citation type="journal article" date="2010" name="Stand. Genomic Sci.">
        <title>Complete genome sequence of Desulfohalobium retbaense type strain (HR(100)).</title>
        <authorList>
            <person name="Spring S."/>
            <person name="Nolan M."/>
            <person name="Lapidus A."/>
            <person name="Glavina Del Rio T."/>
            <person name="Copeland A."/>
            <person name="Tice H."/>
            <person name="Cheng J.F."/>
            <person name="Lucas S."/>
            <person name="Land M."/>
            <person name="Chen F."/>
            <person name="Bruce D."/>
            <person name="Goodwin L."/>
            <person name="Pitluck S."/>
            <person name="Ivanova N."/>
            <person name="Mavromatis K."/>
            <person name="Mikhailova N."/>
            <person name="Pati A."/>
            <person name="Chen A."/>
            <person name="Palaniappan K."/>
            <person name="Hauser L."/>
            <person name="Chang Y.J."/>
            <person name="Jeffries C.D."/>
            <person name="Munk C."/>
            <person name="Kiss H."/>
            <person name="Chain P."/>
            <person name="Han C."/>
            <person name="Brettin T."/>
            <person name="Detter J.C."/>
            <person name="Schuler E."/>
            <person name="Goker M."/>
            <person name="Rohde M."/>
            <person name="Bristow J."/>
            <person name="Eisen J.A."/>
            <person name="Markowitz V."/>
            <person name="Hugenholtz P."/>
            <person name="Kyrpides N.C."/>
            <person name="Klenk H.P."/>
        </authorList>
    </citation>
    <scope>NUCLEOTIDE SEQUENCE [LARGE SCALE GENOMIC DNA]</scope>
    <source>
        <strain evidence="9">ATCC 49802 / DSM 20745 / S 6022</strain>
    </source>
</reference>
<keyword evidence="2" id="KW-0479">Metal-binding</keyword>
<evidence type="ECO:0000256" key="4">
    <source>
        <dbReference type="ARBA" id="ARBA00022833"/>
    </source>
</evidence>
<dbReference type="SUPFAM" id="SSF102712">
    <property type="entry name" value="JAB1/MPN domain"/>
    <property type="match status" value="1"/>
</dbReference>
<proteinExistence type="inferred from homology"/>
<dbReference type="NCBIfam" id="TIGR00608">
    <property type="entry name" value="radc"/>
    <property type="match status" value="1"/>
</dbReference>